<gene>
    <name evidence="1" type="ORF">F3J37_11730</name>
</gene>
<accession>A0ABX0RNY9</accession>
<keyword evidence="2" id="KW-1185">Reference proteome</keyword>
<reference evidence="1 2" key="1">
    <citation type="journal article" date="2019" name="bioRxiv">
        <title>Bacteria contribute to plant secondary compound degradation in a generalist herbivore system.</title>
        <authorList>
            <person name="Francoeur C.B."/>
            <person name="Khadempour L."/>
            <person name="Moreira-Soto R.D."/>
            <person name="Gotting K."/>
            <person name="Book A.J."/>
            <person name="Pinto-Tomas A.A."/>
            <person name="Keefover-Ring K."/>
            <person name="Currie C.R."/>
        </authorList>
    </citation>
    <scope>NUCLEOTIDE SEQUENCE [LARGE SCALE GENOMIC DNA]</scope>
    <source>
        <strain evidence="1">Al-1710</strain>
    </source>
</reference>
<comment type="caution">
    <text evidence="1">The sequence shown here is derived from an EMBL/GenBank/DDBJ whole genome shotgun (WGS) entry which is preliminary data.</text>
</comment>
<dbReference type="EMBL" id="VWXC01000007">
    <property type="protein sequence ID" value="NIG19341.1"/>
    <property type="molecule type" value="Genomic_DNA"/>
</dbReference>
<proteinExistence type="predicted"/>
<organism evidence="1 2">
    <name type="scientific">Candidatus Pantoea communis</name>
    <dbReference type="NCBI Taxonomy" id="2608354"/>
    <lineage>
        <taxon>Bacteria</taxon>
        <taxon>Pseudomonadati</taxon>
        <taxon>Pseudomonadota</taxon>
        <taxon>Gammaproteobacteria</taxon>
        <taxon>Enterobacterales</taxon>
        <taxon>Erwiniaceae</taxon>
        <taxon>Pantoea</taxon>
    </lineage>
</organism>
<evidence type="ECO:0000313" key="1">
    <source>
        <dbReference type="EMBL" id="NIG19341.1"/>
    </source>
</evidence>
<protein>
    <submittedName>
        <fullName evidence="1">Uncharacterized protein</fullName>
    </submittedName>
</protein>
<evidence type="ECO:0000313" key="2">
    <source>
        <dbReference type="Proteomes" id="UP001515780"/>
    </source>
</evidence>
<dbReference type="Proteomes" id="UP001515780">
    <property type="component" value="Unassembled WGS sequence"/>
</dbReference>
<dbReference type="RefSeq" id="WP_166933534.1">
    <property type="nucleotide sequence ID" value="NZ_VWXC01000007.1"/>
</dbReference>
<name>A0ABX0RNY9_9GAMM</name>
<sequence length="236" mass="26913">MISASNTASSAIQASPLSSDIQCKHSEISENYYDAAFESSVHALPDVCALSLRLLDDLLPLSDKTTPLMVQRIFVMQSVKIFNEFLIFRIHSLINIERYLDMFLMRIYSSVNDRTIFEEQQNTIIHSLSLEIDDYCPDARSVKRMAAHKMIFDEIFASNKITTTLLNFLVHKSDELPTTSIEKLLNLRKEAEQVLVEHSQKNRLIHPGCLRSTITEIKETVIKINEVILSDVHLSS</sequence>